<evidence type="ECO:0000313" key="5">
    <source>
        <dbReference type="EMBL" id="EDP42865.1"/>
    </source>
</evidence>
<dbReference type="RefSeq" id="XP_001730079.1">
    <property type="nucleotide sequence ID" value="XM_001730027.1"/>
</dbReference>
<dbReference type="KEGG" id="mgl:MGL_3065"/>
<comment type="caution">
    <text evidence="5">The sequence shown here is derived from an EMBL/GenBank/DDBJ whole genome shotgun (WGS) entry which is preliminary data.</text>
</comment>
<evidence type="ECO:0008006" key="7">
    <source>
        <dbReference type="Google" id="ProtNLM"/>
    </source>
</evidence>
<gene>
    <name evidence="5" type="ORF">MGL_3065</name>
</gene>
<dbReference type="InterPro" id="IPR008991">
    <property type="entry name" value="Translation_prot_SH3-like_sf"/>
</dbReference>
<dbReference type="Proteomes" id="UP000008837">
    <property type="component" value="Unassembled WGS sequence"/>
</dbReference>
<dbReference type="PRINTS" id="PR00061">
    <property type="entry name" value="RIBOSOMALL19"/>
</dbReference>
<protein>
    <recommendedName>
        <fullName evidence="7">Ribosomal protein L19</fullName>
    </recommendedName>
</protein>
<dbReference type="InParanoid" id="A8Q6V9"/>
<sequence length="248" mass="27357">MLFCIPGRAVPRLARTRASGNWHTRALTSTPCRAEQAPSTPTGSAYPFATHVVARSHVVPRSNSVRAPPPDVKHLSRGVMPRVDSQLTTEMDPDERIARLFSRQSPDCILPGSIVMVESYLNNAKTSSTTFSGVLIAVRRSGIATTFVLRAIAHKLGVEMRFHAYSPMIKDIKVLQRADAKKRQPGLTRTRRAKLYYMRRKDDRRVASVANVVKQYRAAALQQKGSSSTAATTDTPAKKSSSSKKARK</sequence>
<evidence type="ECO:0000256" key="3">
    <source>
        <dbReference type="ARBA" id="ARBA00023274"/>
    </source>
</evidence>
<dbReference type="InterPro" id="IPR001857">
    <property type="entry name" value="Ribosomal_bL19"/>
</dbReference>
<keyword evidence="2" id="KW-0689">Ribosomal protein</keyword>
<dbReference type="OrthoDB" id="4726at2759"/>
<dbReference type="OMA" id="VEMRFHA"/>
<dbReference type="VEuPathDB" id="FungiDB:MGL_3065"/>
<feature type="compositionally biased region" description="Low complexity" evidence="4">
    <location>
        <begin position="226"/>
        <end position="240"/>
    </location>
</feature>
<dbReference type="PANTHER" id="PTHR15680">
    <property type="entry name" value="RIBOSOMAL PROTEIN L19"/>
    <property type="match status" value="1"/>
</dbReference>
<dbReference type="GeneID" id="5854386"/>
<feature type="region of interest" description="Disordered" evidence="4">
    <location>
        <begin position="220"/>
        <end position="248"/>
    </location>
</feature>
<dbReference type="EMBL" id="AAYY01000010">
    <property type="protein sequence ID" value="EDP42865.1"/>
    <property type="molecule type" value="Genomic_DNA"/>
</dbReference>
<dbReference type="GO" id="GO:0003735">
    <property type="term" value="F:structural constituent of ribosome"/>
    <property type="evidence" value="ECO:0007669"/>
    <property type="project" value="InterPro"/>
</dbReference>
<dbReference type="InterPro" id="IPR038657">
    <property type="entry name" value="Ribosomal_bL19_sf"/>
</dbReference>
<keyword evidence="6" id="KW-1185">Reference proteome</keyword>
<accession>A8Q6V9</accession>
<name>A8Q6V9_MALGO</name>
<reference evidence="5 6" key="1">
    <citation type="journal article" date="2007" name="Proc. Natl. Acad. Sci. U.S.A.">
        <title>Dandruff-associated Malassezia genomes reveal convergent and divergent virulence traits shared with plant and human fungal pathogens.</title>
        <authorList>
            <person name="Xu J."/>
            <person name="Saunders C.W."/>
            <person name="Hu P."/>
            <person name="Grant R.A."/>
            <person name="Boekhout T."/>
            <person name="Kuramae E.E."/>
            <person name="Kronstad J.W."/>
            <person name="Deangelis Y.M."/>
            <person name="Reeder N.L."/>
            <person name="Johnstone K.R."/>
            <person name="Leland M."/>
            <person name="Fieno A.M."/>
            <person name="Begley W.M."/>
            <person name="Sun Y."/>
            <person name="Lacey M.P."/>
            <person name="Chaudhary T."/>
            <person name="Keough T."/>
            <person name="Chu L."/>
            <person name="Sears R."/>
            <person name="Yuan B."/>
            <person name="Dawson T.L.Jr."/>
        </authorList>
    </citation>
    <scope>NUCLEOTIDE SEQUENCE [LARGE SCALE GENOMIC DNA]</scope>
    <source>
        <strain evidence="6">ATCC MYA-4612 / CBS 7966</strain>
    </source>
</reference>
<dbReference type="AlphaFoldDB" id="A8Q6V9"/>
<proteinExistence type="inferred from homology"/>
<organism evidence="5 6">
    <name type="scientific">Malassezia globosa (strain ATCC MYA-4612 / CBS 7966)</name>
    <name type="common">Dandruff-associated fungus</name>
    <dbReference type="NCBI Taxonomy" id="425265"/>
    <lineage>
        <taxon>Eukaryota</taxon>
        <taxon>Fungi</taxon>
        <taxon>Dikarya</taxon>
        <taxon>Basidiomycota</taxon>
        <taxon>Ustilaginomycotina</taxon>
        <taxon>Malasseziomycetes</taxon>
        <taxon>Malasseziales</taxon>
        <taxon>Malasseziaceae</taxon>
        <taxon>Malassezia</taxon>
    </lineage>
</organism>
<evidence type="ECO:0000256" key="4">
    <source>
        <dbReference type="SAM" id="MobiDB-lite"/>
    </source>
</evidence>
<dbReference type="Pfam" id="PF01245">
    <property type="entry name" value="Ribosomal_L19"/>
    <property type="match status" value="1"/>
</dbReference>
<evidence type="ECO:0000256" key="2">
    <source>
        <dbReference type="ARBA" id="ARBA00022980"/>
    </source>
</evidence>
<comment type="similarity">
    <text evidence="1">Belongs to the bacterial ribosomal protein bL19 family.</text>
</comment>
<evidence type="ECO:0000256" key="1">
    <source>
        <dbReference type="ARBA" id="ARBA00005781"/>
    </source>
</evidence>
<dbReference type="GO" id="GO:0006412">
    <property type="term" value="P:translation"/>
    <property type="evidence" value="ECO:0007669"/>
    <property type="project" value="InterPro"/>
</dbReference>
<dbReference type="STRING" id="425265.A8Q6V9"/>
<dbReference type="SUPFAM" id="SSF50104">
    <property type="entry name" value="Translation proteins SH3-like domain"/>
    <property type="match status" value="1"/>
</dbReference>
<evidence type="ECO:0000313" key="6">
    <source>
        <dbReference type="Proteomes" id="UP000008837"/>
    </source>
</evidence>
<dbReference type="Gene3D" id="2.30.30.790">
    <property type="match status" value="1"/>
</dbReference>
<keyword evidence="3" id="KW-0687">Ribonucleoprotein</keyword>
<dbReference type="PANTHER" id="PTHR15680:SF9">
    <property type="entry name" value="LARGE RIBOSOMAL SUBUNIT PROTEIN BL19M"/>
    <property type="match status" value="1"/>
</dbReference>
<dbReference type="FunCoup" id="A8Q6V9">
    <property type="interactions" value="42"/>
</dbReference>
<dbReference type="GO" id="GO:0005762">
    <property type="term" value="C:mitochondrial large ribosomal subunit"/>
    <property type="evidence" value="ECO:0007669"/>
    <property type="project" value="TreeGrafter"/>
</dbReference>